<keyword evidence="7 14" id="KW-0479">Metal-binding</keyword>
<keyword evidence="6 14" id="KW-0816">Tricarboxylic acid cycle</keyword>
<gene>
    <name evidence="16" type="primary">icd</name>
    <name evidence="16" type="ORF">P9989_13895</name>
</gene>
<evidence type="ECO:0000256" key="9">
    <source>
        <dbReference type="ARBA" id="ARBA00022857"/>
    </source>
</evidence>
<evidence type="ECO:0000256" key="4">
    <source>
        <dbReference type="ARBA" id="ARBA00019562"/>
    </source>
</evidence>
<evidence type="ECO:0000256" key="10">
    <source>
        <dbReference type="ARBA" id="ARBA00023002"/>
    </source>
</evidence>
<dbReference type="SMART" id="SM01329">
    <property type="entry name" value="Iso_dh"/>
    <property type="match status" value="1"/>
</dbReference>
<reference evidence="16 17" key="1">
    <citation type="submission" date="2023-04" db="EMBL/GenBank/DDBJ databases">
        <title>Genome sequence of Halobacillus naozhouensis KACC 21980.</title>
        <authorList>
            <person name="Kim S."/>
            <person name="Heo J."/>
            <person name="Kwon S.-W."/>
        </authorList>
    </citation>
    <scope>NUCLEOTIDE SEQUENCE [LARGE SCALE GENOMIC DNA]</scope>
    <source>
        <strain evidence="16 17">KCTC 13234</strain>
    </source>
</reference>
<dbReference type="PANTHER" id="PTHR43504:SF1">
    <property type="entry name" value="ISOCITRATE DEHYDROGENASE [NADP]"/>
    <property type="match status" value="1"/>
</dbReference>
<dbReference type="InterPro" id="IPR024084">
    <property type="entry name" value="IsoPropMal-DH-like_dom"/>
</dbReference>
<dbReference type="PROSITE" id="PS00470">
    <property type="entry name" value="IDH_IMDH"/>
    <property type="match status" value="1"/>
</dbReference>
<evidence type="ECO:0000256" key="7">
    <source>
        <dbReference type="ARBA" id="ARBA00022723"/>
    </source>
</evidence>
<evidence type="ECO:0000256" key="14">
    <source>
        <dbReference type="RuleBase" id="RU004446"/>
    </source>
</evidence>
<comment type="function">
    <text evidence="13">Catalyzes the oxidative decarboxylation of isocitrate to 2-oxoglutarate and carbon dioxide with the concomitant reduction of NADP(+).</text>
</comment>
<comment type="similarity">
    <text evidence="1">Belongs to the isocitrate and isopropylmalate dehydrogenases family.</text>
</comment>
<evidence type="ECO:0000259" key="15">
    <source>
        <dbReference type="SMART" id="SM01329"/>
    </source>
</evidence>
<dbReference type="EC" id="1.1.1.42" evidence="3 14"/>
<comment type="subunit">
    <text evidence="2">Homodimer.</text>
</comment>
<evidence type="ECO:0000313" key="16">
    <source>
        <dbReference type="EMBL" id="WFT73477.1"/>
    </source>
</evidence>
<comment type="cofactor">
    <cofactor evidence="14">
        <name>Mg(2+)</name>
        <dbReference type="ChEBI" id="CHEBI:18420"/>
    </cofactor>
    <cofactor evidence="14">
        <name>Mn(2+)</name>
        <dbReference type="ChEBI" id="CHEBI:29035"/>
    </cofactor>
</comment>
<dbReference type="EMBL" id="CP121671">
    <property type="protein sequence ID" value="WFT73477.1"/>
    <property type="molecule type" value="Genomic_DNA"/>
</dbReference>
<keyword evidence="9 14" id="KW-0521">NADP</keyword>
<proteinExistence type="inferred from homology"/>
<sequence length="424" mass="46641">MTQSQKISVEQNGNLNVPDRPVIPYIEGDGIGPDIWAAASKVIEAAVDKAYNGEKSIEWKEVLAGQKAYDETGEWLPDATLDTIRDYKIAIKGPLTTPIGGGIRSLNVALRQELDLFTCLRPVRYFEGVPSPVKRPEDTDMAIFRENTEDIYAGIEWQEGSPEVKKVIDFLQNEMGVHNIRFPETSGIGVKPVSEEGTKRLVRAAIDYAFNEGRKNVTLVHKGNIMKFTEGSFKNWGYEVAEEEYGDKVFTWAEYDRIVEKEGKDAANAAQDKAEAEGKMIVKDAIADIFLQQILTRPKEFDVVATMNLNGDYISDALAAQVGGIGIAPGANINFETGHAIFEATHGTAPKYAGMDKVNPSSVILSGVLMLDHLGWREAGELISKAMDKTIGSKVVTYDFARMMDGATEVKCSEFGDALIKNMD</sequence>
<dbReference type="InterPro" id="IPR019818">
    <property type="entry name" value="IsoCit/isopropylmalate_DH_CS"/>
</dbReference>
<evidence type="ECO:0000256" key="3">
    <source>
        <dbReference type="ARBA" id="ARBA00013013"/>
    </source>
</evidence>
<dbReference type="Pfam" id="PF00180">
    <property type="entry name" value="Iso_dh"/>
    <property type="match status" value="1"/>
</dbReference>
<accession>A0ABY8IUL1</accession>
<feature type="domain" description="Isopropylmalate dehydrogenase-like" evidence="15">
    <location>
        <begin position="22"/>
        <end position="419"/>
    </location>
</feature>
<evidence type="ECO:0000256" key="11">
    <source>
        <dbReference type="ARBA" id="ARBA00023211"/>
    </source>
</evidence>
<dbReference type="Gene3D" id="3.40.718.10">
    <property type="entry name" value="Isopropylmalate Dehydrogenase"/>
    <property type="match status" value="1"/>
</dbReference>
<name>A0ABY8IUL1_9BACI</name>
<dbReference type="PANTHER" id="PTHR43504">
    <property type="entry name" value="ISOCITRATE DEHYDROGENASE [NADP]"/>
    <property type="match status" value="1"/>
</dbReference>
<keyword evidence="5 14" id="KW-0329">Glyoxylate bypass</keyword>
<evidence type="ECO:0000256" key="8">
    <source>
        <dbReference type="ARBA" id="ARBA00022842"/>
    </source>
</evidence>
<dbReference type="NCBIfam" id="TIGR00183">
    <property type="entry name" value="prok_nadp_idh"/>
    <property type="match status" value="1"/>
</dbReference>
<evidence type="ECO:0000256" key="1">
    <source>
        <dbReference type="ARBA" id="ARBA00007769"/>
    </source>
</evidence>
<organism evidence="16 17">
    <name type="scientific">Halobacillus naozhouensis</name>
    <dbReference type="NCBI Taxonomy" id="554880"/>
    <lineage>
        <taxon>Bacteria</taxon>
        <taxon>Bacillati</taxon>
        <taxon>Bacillota</taxon>
        <taxon>Bacilli</taxon>
        <taxon>Bacillales</taxon>
        <taxon>Bacillaceae</taxon>
        <taxon>Halobacillus</taxon>
    </lineage>
</organism>
<comment type="catalytic activity">
    <reaction evidence="12">
        <text>D-threo-isocitrate + NADP(+) = 2-oxoglutarate + CO2 + NADPH</text>
        <dbReference type="Rhea" id="RHEA:19629"/>
        <dbReference type="ChEBI" id="CHEBI:15562"/>
        <dbReference type="ChEBI" id="CHEBI:16526"/>
        <dbReference type="ChEBI" id="CHEBI:16810"/>
        <dbReference type="ChEBI" id="CHEBI:57783"/>
        <dbReference type="ChEBI" id="CHEBI:58349"/>
        <dbReference type="EC" id="1.1.1.42"/>
    </reaction>
</comment>
<dbReference type="SUPFAM" id="SSF53659">
    <property type="entry name" value="Isocitrate/Isopropylmalate dehydrogenase-like"/>
    <property type="match status" value="1"/>
</dbReference>
<keyword evidence="17" id="KW-1185">Reference proteome</keyword>
<evidence type="ECO:0000256" key="12">
    <source>
        <dbReference type="ARBA" id="ARBA00023554"/>
    </source>
</evidence>
<keyword evidence="8" id="KW-0460">Magnesium</keyword>
<evidence type="ECO:0000256" key="2">
    <source>
        <dbReference type="ARBA" id="ARBA00011738"/>
    </source>
</evidence>
<evidence type="ECO:0000256" key="6">
    <source>
        <dbReference type="ARBA" id="ARBA00022532"/>
    </source>
</evidence>
<dbReference type="RefSeq" id="WP_283075485.1">
    <property type="nucleotide sequence ID" value="NZ_CP121671.1"/>
</dbReference>
<keyword evidence="10" id="KW-0560">Oxidoreductase</keyword>
<dbReference type="Proteomes" id="UP001221597">
    <property type="component" value="Chromosome"/>
</dbReference>
<dbReference type="NCBIfam" id="NF005425">
    <property type="entry name" value="PRK07006.1"/>
    <property type="match status" value="1"/>
</dbReference>
<evidence type="ECO:0000256" key="13">
    <source>
        <dbReference type="ARBA" id="ARBA00046127"/>
    </source>
</evidence>
<dbReference type="InterPro" id="IPR004439">
    <property type="entry name" value="Isocitrate_DH_NADP_dimer_prok"/>
</dbReference>
<keyword evidence="11 14" id="KW-0464">Manganese</keyword>
<evidence type="ECO:0000313" key="17">
    <source>
        <dbReference type="Proteomes" id="UP001221597"/>
    </source>
</evidence>
<protein>
    <recommendedName>
        <fullName evidence="4 14">Isocitrate dehydrogenase [NADP]</fullName>
        <ecNumber evidence="3 14">1.1.1.42</ecNumber>
    </recommendedName>
</protein>
<evidence type="ECO:0000256" key="5">
    <source>
        <dbReference type="ARBA" id="ARBA00022435"/>
    </source>
</evidence>